<comment type="caution">
    <text evidence="1">The sequence shown here is derived from an EMBL/GenBank/DDBJ whole genome shotgun (WGS) entry which is preliminary data.</text>
</comment>
<organism evidence="1 2">
    <name type="scientific">Rousettus aegyptiacus</name>
    <name type="common">Egyptian fruit bat</name>
    <name type="synonym">Pteropus aegyptiacus</name>
    <dbReference type="NCBI Taxonomy" id="9407"/>
    <lineage>
        <taxon>Eukaryota</taxon>
        <taxon>Metazoa</taxon>
        <taxon>Chordata</taxon>
        <taxon>Craniata</taxon>
        <taxon>Vertebrata</taxon>
        <taxon>Euteleostomi</taxon>
        <taxon>Mammalia</taxon>
        <taxon>Eutheria</taxon>
        <taxon>Laurasiatheria</taxon>
        <taxon>Chiroptera</taxon>
        <taxon>Yinpterochiroptera</taxon>
        <taxon>Pteropodoidea</taxon>
        <taxon>Pteropodidae</taxon>
        <taxon>Rousettinae</taxon>
        <taxon>Rousettus</taxon>
    </lineage>
</organism>
<dbReference type="EMBL" id="JACASE010000007">
    <property type="protein sequence ID" value="KAF6447596.1"/>
    <property type="molecule type" value="Genomic_DNA"/>
</dbReference>
<keyword evidence="2" id="KW-1185">Reference proteome</keyword>
<protein>
    <submittedName>
        <fullName evidence="1">Uncharacterized protein</fullName>
    </submittedName>
</protein>
<sequence length="132" mass="14121">MGRIQSPTLAAVSGRYSLDPGLSVVGEGEWSFPSLSGPPVTGRSLFKWLLPRLQWPPLCPSVRKHLLRPLHLQQQCVQPSPVSREDVSIKPASVEAGEAGCPLEPGLDNTGPIQLWALSPNRGAGLAGRRQG</sequence>
<dbReference type="Proteomes" id="UP000593571">
    <property type="component" value="Unassembled WGS sequence"/>
</dbReference>
<proteinExistence type="predicted"/>
<dbReference type="AlphaFoldDB" id="A0A7J8FIU5"/>
<evidence type="ECO:0000313" key="1">
    <source>
        <dbReference type="EMBL" id="KAF6447596.1"/>
    </source>
</evidence>
<name>A0A7J8FIU5_ROUAE</name>
<reference evidence="1 2" key="1">
    <citation type="journal article" date="2020" name="Nature">
        <title>Six reference-quality genomes reveal evolution of bat adaptations.</title>
        <authorList>
            <person name="Jebb D."/>
            <person name="Huang Z."/>
            <person name="Pippel M."/>
            <person name="Hughes G.M."/>
            <person name="Lavrichenko K."/>
            <person name="Devanna P."/>
            <person name="Winkler S."/>
            <person name="Jermiin L.S."/>
            <person name="Skirmuntt E.C."/>
            <person name="Katzourakis A."/>
            <person name="Burkitt-Gray L."/>
            <person name="Ray D.A."/>
            <person name="Sullivan K.A.M."/>
            <person name="Roscito J.G."/>
            <person name="Kirilenko B.M."/>
            <person name="Davalos L.M."/>
            <person name="Corthals A.P."/>
            <person name="Power M.L."/>
            <person name="Jones G."/>
            <person name="Ransome R.D."/>
            <person name="Dechmann D.K.N."/>
            <person name="Locatelli A.G."/>
            <person name="Puechmaille S.J."/>
            <person name="Fedrigo O."/>
            <person name="Jarvis E.D."/>
            <person name="Hiller M."/>
            <person name="Vernes S.C."/>
            <person name="Myers E.W."/>
            <person name="Teeling E.C."/>
        </authorList>
    </citation>
    <scope>NUCLEOTIDE SEQUENCE [LARGE SCALE GENOMIC DNA]</scope>
    <source>
        <strain evidence="1">MRouAeg1</strain>
        <tissue evidence="1">Muscle</tissue>
    </source>
</reference>
<gene>
    <name evidence="1" type="ORF">HJG63_012013</name>
</gene>
<evidence type="ECO:0000313" key="2">
    <source>
        <dbReference type="Proteomes" id="UP000593571"/>
    </source>
</evidence>
<accession>A0A7J8FIU5</accession>